<proteinExistence type="predicted"/>
<dbReference type="EMBL" id="JBEDUW010000348">
    <property type="protein sequence ID" value="KAK9900969.1"/>
    <property type="molecule type" value="Genomic_DNA"/>
</dbReference>
<dbReference type="AlphaFoldDB" id="A0AAW1VI32"/>
<sequence>MVAASRLADGQSEAHGLCVAVGGLGGDDAGSSDEVWWNWIDWAAAMADGGDAGRELRFGLGRRRQGMRCTGPGCVEIWQLRGGADLGRR</sequence>
<reference evidence="1 2" key="1">
    <citation type="journal article" date="2023" name="G3 (Bethesda)">
        <title>A chromosome-length genome assembly and annotation of blackberry (Rubus argutus, cv. 'Hillquist').</title>
        <authorList>
            <person name="Bruna T."/>
            <person name="Aryal R."/>
            <person name="Dudchenko O."/>
            <person name="Sargent D.J."/>
            <person name="Mead D."/>
            <person name="Buti M."/>
            <person name="Cavallini A."/>
            <person name="Hytonen T."/>
            <person name="Andres J."/>
            <person name="Pham M."/>
            <person name="Weisz D."/>
            <person name="Mascagni F."/>
            <person name="Usai G."/>
            <person name="Natali L."/>
            <person name="Bassil N."/>
            <person name="Fernandez G.E."/>
            <person name="Lomsadze A."/>
            <person name="Armour M."/>
            <person name="Olukolu B."/>
            <person name="Poorten T."/>
            <person name="Britton C."/>
            <person name="Davik J."/>
            <person name="Ashrafi H."/>
            <person name="Aiden E.L."/>
            <person name="Borodovsky M."/>
            <person name="Worthington M."/>
        </authorList>
    </citation>
    <scope>NUCLEOTIDE SEQUENCE [LARGE SCALE GENOMIC DNA]</scope>
    <source>
        <strain evidence="1">PI 553951</strain>
    </source>
</reference>
<dbReference type="Proteomes" id="UP001457282">
    <property type="component" value="Unassembled WGS sequence"/>
</dbReference>
<name>A0AAW1VI32_RUBAR</name>
<gene>
    <name evidence="1" type="ORF">M0R45_002369</name>
</gene>
<evidence type="ECO:0000313" key="1">
    <source>
        <dbReference type="EMBL" id="KAK9900969.1"/>
    </source>
</evidence>
<comment type="caution">
    <text evidence="1">The sequence shown here is derived from an EMBL/GenBank/DDBJ whole genome shotgun (WGS) entry which is preliminary data.</text>
</comment>
<protein>
    <submittedName>
        <fullName evidence="1">Uncharacterized protein</fullName>
    </submittedName>
</protein>
<accession>A0AAW1VI32</accession>
<keyword evidence="2" id="KW-1185">Reference proteome</keyword>
<organism evidence="1 2">
    <name type="scientific">Rubus argutus</name>
    <name type="common">Southern blackberry</name>
    <dbReference type="NCBI Taxonomy" id="59490"/>
    <lineage>
        <taxon>Eukaryota</taxon>
        <taxon>Viridiplantae</taxon>
        <taxon>Streptophyta</taxon>
        <taxon>Embryophyta</taxon>
        <taxon>Tracheophyta</taxon>
        <taxon>Spermatophyta</taxon>
        <taxon>Magnoliopsida</taxon>
        <taxon>eudicotyledons</taxon>
        <taxon>Gunneridae</taxon>
        <taxon>Pentapetalae</taxon>
        <taxon>rosids</taxon>
        <taxon>fabids</taxon>
        <taxon>Rosales</taxon>
        <taxon>Rosaceae</taxon>
        <taxon>Rosoideae</taxon>
        <taxon>Rosoideae incertae sedis</taxon>
        <taxon>Rubus</taxon>
    </lineage>
</organism>
<evidence type="ECO:0000313" key="2">
    <source>
        <dbReference type="Proteomes" id="UP001457282"/>
    </source>
</evidence>